<dbReference type="Proteomes" id="UP000324707">
    <property type="component" value="Unassembled WGS sequence"/>
</dbReference>
<evidence type="ECO:0000313" key="1">
    <source>
        <dbReference type="EMBL" id="TXJ33428.1"/>
    </source>
</evidence>
<dbReference type="RefSeq" id="WP_147736391.1">
    <property type="nucleotide sequence ID" value="NZ_SAXX01000012.1"/>
</dbReference>
<organism evidence="1 2">
    <name type="scientific">Brachyspira aalborgi</name>
    <dbReference type="NCBI Taxonomy" id="29522"/>
    <lineage>
        <taxon>Bacteria</taxon>
        <taxon>Pseudomonadati</taxon>
        <taxon>Spirochaetota</taxon>
        <taxon>Spirochaetia</taxon>
        <taxon>Brachyspirales</taxon>
        <taxon>Brachyspiraceae</taxon>
        <taxon>Brachyspira</taxon>
    </lineage>
</organism>
<dbReference type="Gene3D" id="3.40.50.11350">
    <property type="match status" value="1"/>
</dbReference>
<accession>A0A5C8E7P5</accession>
<comment type="caution">
    <text evidence="1">The sequence shown here is derived from an EMBL/GenBank/DDBJ whole genome shotgun (WGS) entry which is preliminary data.</text>
</comment>
<gene>
    <name evidence="1" type="ORF">EPJ69_04665</name>
</gene>
<reference evidence="1 2" key="1">
    <citation type="journal article" date="1992" name="Lakartidningen">
        <title>[Penicillin V and not amoxicillin is the first choice preparation in acute otitis].</title>
        <authorList>
            <person name="Kamme C."/>
            <person name="Lundgren K."/>
            <person name="Prellner K."/>
        </authorList>
    </citation>
    <scope>NUCLEOTIDE SEQUENCE [LARGE SCALE GENOMIC DNA]</scope>
    <source>
        <strain evidence="1 2">PC5538III-lc</strain>
    </source>
</reference>
<dbReference type="EMBL" id="SAXX01000012">
    <property type="protein sequence ID" value="TXJ33428.1"/>
    <property type="molecule type" value="Genomic_DNA"/>
</dbReference>
<protein>
    <submittedName>
        <fullName evidence="1">Uncharacterized protein</fullName>
    </submittedName>
</protein>
<proteinExistence type="predicted"/>
<evidence type="ECO:0000313" key="2">
    <source>
        <dbReference type="Proteomes" id="UP000324707"/>
    </source>
</evidence>
<dbReference type="AlphaFoldDB" id="A0A5C8E7P5"/>
<name>A0A5C8E7P5_9SPIR</name>
<sequence>MNYKDIDNIVWLIPIRKVRDSLRKYMLKIVKDNEFIKFQNNFIIERLLLTNKSKVSLPEKELNINDLSDFWKKYNEINESYNEVCIYLGLGTGFFSEFNNLILAILYCLVNKIKFKLYLVNAKGFPNNKGFEEFFMPFCKELIYDTNAEFGYTLDFSGNNIKQLPSIVKKMYGINYFIYNNSYMFNKMRNNDFRNSHFIIKELGIDVDIYNAFRIIAKNIFRFNNETKKEIYKLINNLNLPKKYIGFHIRAGDNITEAELIKPEKYIESLKKHSDIKDIFISSDDYGIIKKLQDKHGNEYNIYTLDKNKTGFHLYDFLSLTEEDKHNHNIKFLASIEILLNSELCFGTYTSNPSSFLGAVLGKEKFIEVNSLDFRIL</sequence>